<dbReference type="AlphaFoldDB" id="I2H8G6"/>
<dbReference type="InterPro" id="IPR048720">
    <property type="entry name" value="PROPPIN"/>
</dbReference>
<dbReference type="GO" id="GO:0016050">
    <property type="term" value="P:vesicle organization"/>
    <property type="evidence" value="ECO:0007669"/>
    <property type="project" value="EnsemblFungi"/>
</dbReference>
<dbReference type="OrthoDB" id="1667587at2759"/>
<dbReference type="GO" id="GO:0032258">
    <property type="term" value="P:cytoplasm to vacuole targeting by the Cvt pathway"/>
    <property type="evidence" value="ECO:0007669"/>
    <property type="project" value="EnsemblFungi"/>
</dbReference>
<evidence type="ECO:0000256" key="4">
    <source>
        <dbReference type="SAM" id="MobiDB-lite"/>
    </source>
</evidence>
<dbReference type="InterPro" id="IPR001680">
    <property type="entry name" value="WD40_rpt"/>
</dbReference>
<dbReference type="InParanoid" id="I2H8G6"/>
<dbReference type="GO" id="GO:0070273">
    <property type="term" value="F:phosphatidylinositol-4-phosphate binding"/>
    <property type="evidence" value="ECO:0007669"/>
    <property type="project" value="EnsemblFungi"/>
</dbReference>
<feature type="compositionally biased region" description="Low complexity" evidence="4">
    <location>
        <begin position="320"/>
        <end position="335"/>
    </location>
</feature>
<dbReference type="SUPFAM" id="SSF50978">
    <property type="entry name" value="WD40 repeat-like"/>
    <property type="match status" value="1"/>
</dbReference>
<dbReference type="GeneID" id="14497825"/>
<dbReference type="GO" id="GO:0000422">
    <property type="term" value="P:autophagy of mitochondrion"/>
    <property type="evidence" value="ECO:0007669"/>
    <property type="project" value="EnsemblFungi"/>
</dbReference>
<gene>
    <name evidence="5" type="primary">TBLA0H03870</name>
    <name evidence="5" type="ORF">TBLA_0H03870</name>
</gene>
<sequence length="458" mass="50415">MKTLRFNQDGSSLAIGSDNGQYKVYNCDPFGVCYEPEIMQNDQIGRVDSSGSKDLKNDGYVLVEMLFATSLVATVRATEMPEIETKRLKIVNTKRHSIICELVFPSAIVDVLMNRKRLCVLLEAGHIYIYDISCMKQLDVIDTGSTAETTDRRRARMSLSTDDCSILCYSRPNNSNSSSGGVDATPEVSQPYRDIVVYDALECKPINYLHNLHVGSIAALTVSTDGKILATASNKGTVVRVFSTESSDENNSQSGSILYEFRRGTKPCKIHQLLFNKESTLLGCVGNTDTIHLFKLDDLDTANPTAVQMHDSEPLEDSSEINNHSNNSNNTATVSNTTIQGKKLISYFSHKIKKTISNQNMSRDFAHISTSSNSEGENSPTPVQNSKSGHNNSNAVKNTSSKDINNYNKNSGARYIIGFPQEFNNQIYVAGDNGSFDVFSLPKNGGKCVLAKSNRWSV</sequence>
<evidence type="ECO:0000256" key="1">
    <source>
        <dbReference type="ARBA" id="ARBA00022574"/>
    </source>
</evidence>
<dbReference type="Pfam" id="PF21032">
    <property type="entry name" value="PROPPIN"/>
    <property type="match status" value="1"/>
</dbReference>
<evidence type="ECO:0000256" key="2">
    <source>
        <dbReference type="ARBA" id="ARBA00022737"/>
    </source>
</evidence>
<dbReference type="EMBL" id="HE806323">
    <property type="protein sequence ID" value="CCH62668.1"/>
    <property type="molecule type" value="Genomic_DNA"/>
</dbReference>
<dbReference type="GO" id="GO:0005829">
    <property type="term" value="C:cytosol"/>
    <property type="evidence" value="ECO:0007669"/>
    <property type="project" value="EnsemblFungi"/>
</dbReference>
<dbReference type="GO" id="GO:0034727">
    <property type="term" value="P:piecemeal microautophagy of the nucleus"/>
    <property type="evidence" value="ECO:0007669"/>
    <property type="project" value="EnsemblFungi"/>
</dbReference>
<dbReference type="STRING" id="1071380.I2H8G6"/>
<feature type="region of interest" description="Disordered" evidence="4">
    <location>
        <begin position="308"/>
        <end position="335"/>
    </location>
</feature>
<keyword evidence="1" id="KW-0853">WD repeat</keyword>
<dbReference type="Proteomes" id="UP000002866">
    <property type="component" value="Chromosome 8"/>
</dbReference>
<comment type="similarity">
    <text evidence="3">Belongs to the WD repeat PROPPIN family.</text>
</comment>
<dbReference type="OMA" id="MNRKRMC"/>
<dbReference type="GO" id="GO:0080025">
    <property type="term" value="F:phosphatidylinositol-3,5-bisphosphate binding"/>
    <property type="evidence" value="ECO:0007669"/>
    <property type="project" value="EnsemblFungi"/>
</dbReference>
<dbReference type="SMART" id="SM00320">
    <property type="entry name" value="WD40"/>
    <property type="match status" value="2"/>
</dbReference>
<keyword evidence="6" id="KW-1185">Reference proteome</keyword>
<keyword evidence="2" id="KW-0677">Repeat</keyword>
<evidence type="ECO:0000313" key="5">
    <source>
        <dbReference type="EMBL" id="CCH62668.1"/>
    </source>
</evidence>
<evidence type="ECO:0000256" key="3">
    <source>
        <dbReference type="ARBA" id="ARBA00025740"/>
    </source>
</evidence>
<reference evidence="5 6" key="1">
    <citation type="journal article" date="2011" name="Proc. Natl. Acad. Sci. U.S.A.">
        <title>Evolutionary erosion of yeast sex chromosomes by mating-type switching accidents.</title>
        <authorList>
            <person name="Gordon J.L."/>
            <person name="Armisen D."/>
            <person name="Proux-Wera E."/>
            <person name="Oheigeartaigh S.S."/>
            <person name="Byrne K.P."/>
            <person name="Wolfe K.H."/>
        </authorList>
    </citation>
    <scope>NUCLEOTIDE SEQUENCE [LARGE SCALE GENOMIC DNA]</scope>
    <source>
        <strain evidence="6">ATCC 34711 / CBS 6284 / DSM 70876 / NBRC 10599 / NRRL Y-10934 / UCD 77-7</strain>
    </source>
</reference>
<dbReference type="InterPro" id="IPR036322">
    <property type="entry name" value="WD40_repeat_dom_sf"/>
</dbReference>
<accession>I2H8G6</accession>
<dbReference type="PANTHER" id="PTHR11227">
    <property type="entry name" value="WD-REPEAT PROTEIN INTERACTING WITH PHOSPHOINOSIDES WIPI -RELATED"/>
    <property type="match status" value="1"/>
</dbReference>
<organism evidence="5 6">
    <name type="scientific">Henningerozyma blattae (strain ATCC 34711 / CBS 6284 / DSM 70876 / NBRC 10599 / NRRL Y-10934 / UCD 77-7)</name>
    <name type="common">Yeast</name>
    <name type="synonym">Tetrapisispora blattae</name>
    <dbReference type="NCBI Taxonomy" id="1071380"/>
    <lineage>
        <taxon>Eukaryota</taxon>
        <taxon>Fungi</taxon>
        <taxon>Dikarya</taxon>
        <taxon>Ascomycota</taxon>
        <taxon>Saccharomycotina</taxon>
        <taxon>Saccharomycetes</taxon>
        <taxon>Saccharomycetales</taxon>
        <taxon>Saccharomycetaceae</taxon>
        <taxon>Henningerozyma</taxon>
    </lineage>
</organism>
<dbReference type="HOGENOM" id="CLU_025895_5_2_1"/>
<dbReference type="FunCoup" id="I2H8G6">
    <property type="interactions" value="21"/>
</dbReference>
<dbReference type="eggNOG" id="KOG2110">
    <property type="taxonomic scope" value="Eukaryota"/>
</dbReference>
<evidence type="ECO:0008006" key="7">
    <source>
        <dbReference type="Google" id="ProtNLM"/>
    </source>
</evidence>
<feature type="region of interest" description="Disordered" evidence="4">
    <location>
        <begin position="369"/>
        <end position="407"/>
    </location>
</feature>
<dbReference type="GO" id="GO:0000407">
    <property type="term" value="C:phagophore assembly site"/>
    <property type="evidence" value="ECO:0007669"/>
    <property type="project" value="EnsemblFungi"/>
</dbReference>
<evidence type="ECO:0000313" key="6">
    <source>
        <dbReference type="Proteomes" id="UP000002866"/>
    </source>
</evidence>
<protein>
    <recommendedName>
        <fullName evidence="7">Autophagy-related protein 21</fullName>
    </recommendedName>
</protein>
<name>I2H8G6_HENB6</name>
<dbReference type="GO" id="GO:0032266">
    <property type="term" value="F:phosphatidylinositol-3-phosphate binding"/>
    <property type="evidence" value="ECO:0007669"/>
    <property type="project" value="EnsemblFungi"/>
</dbReference>
<dbReference type="KEGG" id="tbl:TBLA_0H03870"/>
<dbReference type="Gene3D" id="2.130.10.10">
    <property type="entry name" value="YVTN repeat-like/Quinoprotein amine dehydrogenase"/>
    <property type="match status" value="1"/>
</dbReference>
<dbReference type="GO" id="GO:0000329">
    <property type="term" value="C:fungal-type vacuole membrane"/>
    <property type="evidence" value="ECO:0007669"/>
    <property type="project" value="EnsemblFungi"/>
</dbReference>
<dbReference type="GO" id="GO:0005768">
    <property type="term" value="C:endosome"/>
    <property type="evidence" value="ECO:0007669"/>
    <property type="project" value="EnsemblFungi"/>
</dbReference>
<dbReference type="GO" id="GO:0034497">
    <property type="term" value="P:protein localization to phagophore assembly site"/>
    <property type="evidence" value="ECO:0007669"/>
    <property type="project" value="EnsemblFungi"/>
</dbReference>
<dbReference type="RefSeq" id="XP_004182187.1">
    <property type="nucleotide sequence ID" value="XM_004182139.1"/>
</dbReference>
<dbReference type="InterPro" id="IPR015943">
    <property type="entry name" value="WD40/YVTN_repeat-like_dom_sf"/>
</dbReference>
<proteinExistence type="inferred from homology"/>